<name>A0A3M7P4G5_BRAPC</name>
<accession>A0A3M7P4G5</accession>
<evidence type="ECO:0000313" key="2">
    <source>
        <dbReference type="Proteomes" id="UP000276133"/>
    </source>
</evidence>
<organism evidence="1 2">
    <name type="scientific">Brachionus plicatilis</name>
    <name type="common">Marine rotifer</name>
    <name type="synonym">Brachionus muelleri</name>
    <dbReference type="NCBI Taxonomy" id="10195"/>
    <lineage>
        <taxon>Eukaryota</taxon>
        <taxon>Metazoa</taxon>
        <taxon>Spiralia</taxon>
        <taxon>Gnathifera</taxon>
        <taxon>Rotifera</taxon>
        <taxon>Eurotatoria</taxon>
        <taxon>Monogononta</taxon>
        <taxon>Pseudotrocha</taxon>
        <taxon>Ploima</taxon>
        <taxon>Brachionidae</taxon>
        <taxon>Brachionus</taxon>
    </lineage>
</organism>
<evidence type="ECO:0000313" key="1">
    <source>
        <dbReference type="EMBL" id="RMZ93965.1"/>
    </source>
</evidence>
<proteinExistence type="predicted"/>
<keyword evidence="2" id="KW-1185">Reference proteome</keyword>
<sequence length="125" mass="14169">MFLRPQQEAIKGGSGHKVSLHVKSTTFTRRSVQECTFSLTGYPQCGFSCRTILSLKEQQLFKGFAIFGTLGVKNFLLAPESIYDLKFEIYVPENPQNDHDFSKSLFLSMHGAFTLKEIAKTKKKK</sequence>
<protein>
    <submittedName>
        <fullName evidence="1">Uncharacterized protein</fullName>
    </submittedName>
</protein>
<dbReference type="AlphaFoldDB" id="A0A3M7P4G5"/>
<dbReference type="EMBL" id="REGN01013408">
    <property type="protein sequence ID" value="RMZ93965.1"/>
    <property type="molecule type" value="Genomic_DNA"/>
</dbReference>
<gene>
    <name evidence="1" type="ORF">BpHYR1_050630</name>
</gene>
<dbReference type="Proteomes" id="UP000276133">
    <property type="component" value="Unassembled WGS sequence"/>
</dbReference>
<reference evidence="1 2" key="1">
    <citation type="journal article" date="2018" name="Sci. Rep.">
        <title>Genomic signatures of local adaptation to the degree of environmental predictability in rotifers.</title>
        <authorList>
            <person name="Franch-Gras L."/>
            <person name="Hahn C."/>
            <person name="Garcia-Roger E.M."/>
            <person name="Carmona M.J."/>
            <person name="Serra M."/>
            <person name="Gomez A."/>
        </authorList>
    </citation>
    <scope>NUCLEOTIDE SEQUENCE [LARGE SCALE GENOMIC DNA]</scope>
    <source>
        <strain evidence="1">HYR1</strain>
    </source>
</reference>
<comment type="caution">
    <text evidence="1">The sequence shown here is derived from an EMBL/GenBank/DDBJ whole genome shotgun (WGS) entry which is preliminary data.</text>
</comment>